<evidence type="ECO:0000313" key="3">
    <source>
        <dbReference type="Proteomes" id="UP000199009"/>
    </source>
</evidence>
<dbReference type="Pfam" id="PF00300">
    <property type="entry name" value="His_Phos_1"/>
    <property type="match status" value="1"/>
</dbReference>
<keyword evidence="3" id="KW-1185">Reference proteome</keyword>
<dbReference type="STRING" id="370764.SAMN04489810_1829"/>
<dbReference type="OrthoDB" id="9810154at2"/>
<dbReference type="Proteomes" id="UP000199009">
    <property type="component" value="Chromosome I"/>
</dbReference>
<protein>
    <submittedName>
        <fullName evidence="2">Phosphohistidine phosphatase</fullName>
    </submittedName>
</protein>
<name>A0A1G7YQZ6_9MICO</name>
<dbReference type="SUPFAM" id="SSF53254">
    <property type="entry name" value="Phosphoglycerate mutase-like"/>
    <property type="match status" value="1"/>
</dbReference>
<evidence type="ECO:0000256" key="1">
    <source>
        <dbReference type="PIRSR" id="PIRSR613078-2"/>
    </source>
</evidence>
<dbReference type="CDD" id="cd07067">
    <property type="entry name" value="HP_PGM_like"/>
    <property type="match status" value="1"/>
</dbReference>
<proteinExistence type="predicted"/>
<evidence type="ECO:0000313" key="2">
    <source>
        <dbReference type="EMBL" id="SDG98834.1"/>
    </source>
</evidence>
<dbReference type="EMBL" id="LT629692">
    <property type="protein sequence ID" value="SDG98834.1"/>
    <property type="molecule type" value="Genomic_DNA"/>
</dbReference>
<dbReference type="Gene3D" id="3.40.50.1240">
    <property type="entry name" value="Phosphoglycerate mutase-like"/>
    <property type="match status" value="1"/>
</dbReference>
<feature type="binding site" evidence="1">
    <location>
        <position position="58"/>
    </location>
    <ligand>
        <name>substrate</name>
    </ligand>
</feature>
<sequence length="156" mass="16688">MIRLALVRHAKSDWADANLADHDRPLNDRGARDAPRMAERLAASGFRPERILSSTALRARTTAADFAAEFGIEVELDPDLYGAPAGTLLRTAAASGAATVMIVAHDPGMSVLAGRLSDDGITHMPTCAVATFTWDEDDWDVASAVPPASWTFDTPR</sequence>
<dbReference type="RefSeq" id="WP_091488966.1">
    <property type="nucleotide sequence ID" value="NZ_LT629692.1"/>
</dbReference>
<reference evidence="2 3" key="1">
    <citation type="submission" date="2016-10" db="EMBL/GenBank/DDBJ databases">
        <authorList>
            <person name="de Groot N.N."/>
        </authorList>
    </citation>
    <scope>NUCLEOTIDE SEQUENCE [LARGE SCALE GENOMIC DNA]</scope>
    <source>
        <strain evidence="2 3">DSM 23142</strain>
    </source>
</reference>
<dbReference type="SMART" id="SM00855">
    <property type="entry name" value="PGAM"/>
    <property type="match status" value="1"/>
</dbReference>
<dbReference type="PANTHER" id="PTHR47623:SF1">
    <property type="entry name" value="OS09G0287300 PROTEIN"/>
    <property type="match status" value="1"/>
</dbReference>
<dbReference type="PANTHER" id="PTHR47623">
    <property type="entry name" value="OS09G0287300 PROTEIN"/>
    <property type="match status" value="1"/>
</dbReference>
<dbReference type="InterPro" id="IPR029033">
    <property type="entry name" value="His_PPase_superfam"/>
</dbReference>
<dbReference type="AlphaFoldDB" id="A0A1G7YQZ6"/>
<organism evidence="2 3">
    <name type="scientific">Microbacterium pygmaeum</name>
    <dbReference type="NCBI Taxonomy" id="370764"/>
    <lineage>
        <taxon>Bacteria</taxon>
        <taxon>Bacillati</taxon>
        <taxon>Actinomycetota</taxon>
        <taxon>Actinomycetes</taxon>
        <taxon>Micrococcales</taxon>
        <taxon>Microbacteriaceae</taxon>
        <taxon>Microbacterium</taxon>
    </lineage>
</organism>
<accession>A0A1G7YQZ6</accession>
<gene>
    <name evidence="2" type="ORF">SAMN04489810_1829</name>
</gene>
<dbReference type="InterPro" id="IPR013078">
    <property type="entry name" value="His_Pase_superF_clade-1"/>
</dbReference>